<accession>M8C1N7</accession>
<evidence type="ECO:0000313" key="1">
    <source>
        <dbReference type="EnsemblPlants" id="EMT20977"/>
    </source>
</evidence>
<dbReference type="PANTHER" id="PTHR48054:SF82">
    <property type="entry name" value="LRR RECEPTOR-LIKE SERINE_THREONINE-PROTEIN KINASE FLS2"/>
    <property type="match status" value="1"/>
</dbReference>
<dbReference type="AlphaFoldDB" id="M8C1N7"/>
<dbReference type="InterPro" id="IPR001611">
    <property type="entry name" value="Leu-rich_rpt"/>
</dbReference>
<reference evidence="1" key="1">
    <citation type="submission" date="2015-06" db="UniProtKB">
        <authorList>
            <consortium name="EnsemblPlants"/>
        </authorList>
    </citation>
    <scope>IDENTIFICATION</scope>
</reference>
<dbReference type="InterPro" id="IPR052592">
    <property type="entry name" value="LRR-RLK"/>
</dbReference>
<sequence length="86" mass="9958">MWGNNFTGSIPLWIWQHQKLEILYLYDNGLTRELPRNITMLNLVKIDLSNNKLNGNIPDVFGTLKKLKFFGRGVSTPELICACYEQ</sequence>
<dbReference type="EnsemblPlants" id="EMT20977">
    <property type="protein sequence ID" value="EMT20977"/>
    <property type="gene ID" value="F775_02160"/>
</dbReference>
<protein>
    <submittedName>
        <fullName evidence="1">Putative LRR receptor-like serine/threonine-protein kinase</fullName>
    </submittedName>
</protein>
<dbReference type="PANTHER" id="PTHR48054">
    <property type="entry name" value="RECEPTOR KINASE-LIKE PROTEIN XA21"/>
    <property type="match status" value="1"/>
</dbReference>
<dbReference type="Pfam" id="PF00560">
    <property type="entry name" value="LRR_1"/>
    <property type="match status" value="2"/>
</dbReference>
<dbReference type="InterPro" id="IPR032675">
    <property type="entry name" value="LRR_dom_sf"/>
</dbReference>
<name>M8C1N7_AEGTA</name>
<proteinExistence type="predicted"/>
<organism evidence="1">
    <name type="scientific">Aegilops tauschii</name>
    <name type="common">Tausch's goatgrass</name>
    <name type="synonym">Aegilops squarrosa</name>
    <dbReference type="NCBI Taxonomy" id="37682"/>
    <lineage>
        <taxon>Eukaryota</taxon>
        <taxon>Viridiplantae</taxon>
        <taxon>Streptophyta</taxon>
        <taxon>Embryophyta</taxon>
        <taxon>Tracheophyta</taxon>
        <taxon>Spermatophyta</taxon>
        <taxon>Magnoliopsida</taxon>
        <taxon>Liliopsida</taxon>
        <taxon>Poales</taxon>
        <taxon>Poaceae</taxon>
        <taxon>BOP clade</taxon>
        <taxon>Pooideae</taxon>
        <taxon>Triticodae</taxon>
        <taxon>Triticeae</taxon>
        <taxon>Triticinae</taxon>
        <taxon>Aegilops</taxon>
    </lineage>
</organism>
<dbReference type="Gene3D" id="3.80.10.10">
    <property type="entry name" value="Ribonuclease Inhibitor"/>
    <property type="match status" value="1"/>
</dbReference>
<dbReference type="SUPFAM" id="SSF52058">
    <property type="entry name" value="L domain-like"/>
    <property type="match status" value="1"/>
</dbReference>